<evidence type="ECO:0000256" key="2">
    <source>
        <dbReference type="ARBA" id="ARBA00022801"/>
    </source>
</evidence>
<dbReference type="InterPro" id="IPR050884">
    <property type="entry name" value="CNP_phosphodiesterase-III"/>
</dbReference>
<dbReference type="RefSeq" id="WP_216439159.1">
    <property type="nucleotide sequence ID" value="NZ_JAHLQF010000002.1"/>
</dbReference>
<proteinExistence type="predicted"/>
<keyword evidence="2" id="KW-0378">Hydrolase</keyword>
<keyword evidence="1" id="KW-0479">Metal-binding</keyword>
<evidence type="ECO:0000259" key="3">
    <source>
        <dbReference type="Pfam" id="PF00149"/>
    </source>
</evidence>
<comment type="caution">
    <text evidence="4">The sequence shown here is derived from an EMBL/GenBank/DDBJ whole genome shotgun (WGS) entry which is preliminary data.</text>
</comment>
<keyword evidence="5" id="KW-1185">Reference proteome</keyword>
<dbReference type="InterPro" id="IPR004843">
    <property type="entry name" value="Calcineurin-like_PHP"/>
</dbReference>
<feature type="domain" description="Calcineurin-like phosphoesterase" evidence="3">
    <location>
        <begin position="57"/>
        <end position="271"/>
    </location>
</feature>
<gene>
    <name evidence="4" type="ORF">KQI86_10175</name>
</gene>
<name>A0ABS6EHM2_9CLOT</name>
<evidence type="ECO:0000313" key="5">
    <source>
        <dbReference type="Proteomes" id="UP000726170"/>
    </source>
</evidence>
<protein>
    <submittedName>
        <fullName evidence="4">Metallophosphoesterase</fullName>
    </submittedName>
</protein>
<accession>A0ABS6EHM2</accession>
<dbReference type="PANTHER" id="PTHR42988">
    <property type="entry name" value="PHOSPHOHYDROLASE"/>
    <property type="match status" value="1"/>
</dbReference>
<dbReference type="Proteomes" id="UP000726170">
    <property type="component" value="Unassembled WGS sequence"/>
</dbReference>
<dbReference type="Pfam" id="PF00149">
    <property type="entry name" value="Metallophos"/>
    <property type="match status" value="1"/>
</dbReference>
<organism evidence="4 5">
    <name type="scientific">Clostridium mobile</name>
    <dbReference type="NCBI Taxonomy" id="2841512"/>
    <lineage>
        <taxon>Bacteria</taxon>
        <taxon>Bacillati</taxon>
        <taxon>Bacillota</taxon>
        <taxon>Clostridia</taxon>
        <taxon>Eubacteriales</taxon>
        <taxon>Clostridiaceae</taxon>
        <taxon>Clostridium</taxon>
    </lineage>
</organism>
<dbReference type="PANTHER" id="PTHR42988:SF2">
    <property type="entry name" value="CYCLIC NUCLEOTIDE PHOSPHODIESTERASE CBUA0032-RELATED"/>
    <property type="match status" value="1"/>
</dbReference>
<evidence type="ECO:0000256" key="1">
    <source>
        <dbReference type="ARBA" id="ARBA00022723"/>
    </source>
</evidence>
<evidence type="ECO:0000313" key="4">
    <source>
        <dbReference type="EMBL" id="MBU5484699.1"/>
    </source>
</evidence>
<sequence length="362" mass="41848">MSYISQEIDNAAAIKKNGFILDLSDLQYMKDIDEENEVYLITEDLKKVFFDSTEDRLDLKSIDYIVISGDFVEYGNDEEAFEKAFNFISMLSKECNIPFEKVVIVPGNHDLSWTITMDAYKLAIGTPTATDKVVDNIGNDLFYLKRNDEIWRQKFANYSKFLYEKLYGTPFPPNPKEQLKVITGNFISDRKIGFFMINTSAETDQFNREITYFDLESLIKASREYKDNNMIKIAVGHHPANLVNGYGDDIPFVNALQNEDFKIYLHGHVHRDISLDCFNPQNINPNIIMIGSGALSVNKKGMWPGIPQRYNVIRIKDINDTKKILLTVNTRQREYIGSHWQPAYIYYNEPNKTMSNIWNGIV</sequence>
<dbReference type="EMBL" id="JAHLQF010000002">
    <property type="protein sequence ID" value="MBU5484699.1"/>
    <property type="molecule type" value="Genomic_DNA"/>
</dbReference>
<reference evidence="4 5" key="1">
    <citation type="submission" date="2021-06" db="EMBL/GenBank/DDBJ databases">
        <authorList>
            <person name="Sun Q."/>
            <person name="Li D."/>
        </authorList>
    </citation>
    <scope>NUCLEOTIDE SEQUENCE [LARGE SCALE GENOMIC DNA]</scope>
    <source>
        <strain evidence="4 5">MSJ-11</strain>
    </source>
</reference>